<keyword evidence="11" id="KW-1185">Reference proteome</keyword>
<dbReference type="Pfam" id="PF03007">
    <property type="entry name" value="WS_DGAT_cat"/>
    <property type="match status" value="1"/>
</dbReference>
<proteinExistence type="predicted"/>
<feature type="transmembrane region" description="Helical" evidence="6">
    <location>
        <begin position="78"/>
        <end position="95"/>
    </location>
</feature>
<dbReference type="Proteomes" id="UP000281955">
    <property type="component" value="Unassembled WGS sequence"/>
</dbReference>
<dbReference type="EMBL" id="RBWV01000017">
    <property type="protein sequence ID" value="RKS67984.1"/>
    <property type="molecule type" value="Genomic_DNA"/>
</dbReference>
<evidence type="ECO:0000259" key="7">
    <source>
        <dbReference type="Pfam" id="PF03007"/>
    </source>
</evidence>
<reference evidence="10 11" key="1">
    <citation type="submission" date="2018-10" db="EMBL/GenBank/DDBJ databases">
        <title>Genomic Encyclopedia of Archaeal and Bacterial Type Strains, Phase II (KMG-II): from individual species to whole genera.</title>
        <authorList>
            <person name="Goeker M."/>
        </authorList>
    </citation>
    <scope>NUCLEOTIDE SEQUENCE [LARGE SCALE GENOMIC DNA]</scope>
    <source>
        <strain evidence="10 11">RP-AC37</strain>
    </source>
</reference>
<keyword evidence="4 6" id="KW-0472">Membrane</keyword>
<organism evidence="10 11">
    <name type="scientific">Motilibacter peucedani</name>
    <dbReference type="NCBI Taxonomy" id="598650"/>
    <lineage>
        <taxon>Bacteria</taxon>
        <taxon>Bacillati</taxon>
        <taxon>Actinomycetota</taxon>
        <taxon>Actinomycetes</taxon>
        <taxon>Motilibacterales</taxon>
        <taxon>Motilibacteraceae</taxon>
        <taxon>Motilibacter</taxon>
    </lineage>
</organism>
<feature type="domain" description="O-acyltransferase WSD1-like N-terminal" evidence="7">
    <location>
        <begin position="234"/>
        <end position="393"/>
    </location>
</feature>
<dbReference type="RefSeq" id="WP_121195125.1">
    <property type="nucleotide sequence ID" value="NZ_RBWV01000017.1"/>
</dbReference>
<dbReference type="SUPFAM" id="SSF52777">
    <property type="entry name" value="CoA-dependent acyltransferases"/>
    <property type="match status" value="1"/>
</dbReference>
<feature type="compositionally biased region" description="Low complexity" evidence="5">
    <location>
        <begin position="639"/>
        <end position="651"/>
    </location>
</feature>
<feature type="transmembrane region" description="Helical" evidence="6">
    <location>
        <begin position="160"/>
        <end position="182"/>
    </location>
</feature>
<dbReference type="InterPro" id="IPR009721">
    <property type="entry name" value="O-acyltransferase_WSD1_C"/>
</dbReference>
<feature type="transmembrane region" description="Helical" evidence="6">
    <location>
        <begin position="194"/>
        <end position="221"/>
    </location>
</feature>
<comment type="subcellular location">
    <subcellularLocation>
        <location evidence="1">Membrane</location>
        <topology evidence="1">Multi-pass membrane protein</topology>
    </subcellularLocation>
</comment>
<protein>
    <submittedName>
        <fullName evidence="10">Uncharacterized protein DUF1298</fullName>
    </submittedName>
</protein>
<dbReference type="PANTHER" id="PTHR31310">
    <property type="match status" value="1"/>
</dbReference>
<evidence type="ECO:0000256" key="3">
    <source>
        <dbReference type="ARBA" id="ARBA00022989"/>
    </source>
</evidence>
<dbReference type="CDD" id="cd03386">
    <property type="entry name" value="PAP2_Aur1_like"/>
    <property type="match status" value="1"/>
</dbReference>
<keyword evidence="2 6" id="KW-0812">Transmembrane</keyword>
<evidence type="ECO:0000256" key="5">
    <source>
        <dbReference type="SAM" id="MobiDB-lite"/>
    </source>
</evidence>
<evidence type="ECO:0000256" key="4">
    <source>
        <dbReference type="ARBA" id="ARBA00023136"/>
    </source>
</evidence>
<evidence type="ECO:0000313" key="11">
    <source>
        <dbReference type="Proteomes" id="UP000281955"/>
    </source>
</evidence>
<dbReference type="GO" id="GO:0045017">
    <property type="term" value="P:glycerolipid biosynthetic process"/>
    <property type="evidence" value="ECO:0007669"/>
    <property type="project" value="InterPro"/>
</dbReference>
<dbReference type="InterPro" id="IPR026841">
    <property type="entry name" value="Aur1/Ipt1"/>
</dbReference>
<evidence type="ECO:0000313" key="10">
    <source>
        <dbReference type="EMBL" id="RKS67984.1"/>
    </source>
</evidence>
<dbReference type="Pfam" id="PF06974">
    <property type="entry name" value="WS_DGAT_C"/>
    <property type="match status" value="1"/>
</dbReference>
<accession>A0A420XJS6</accession>
<dbReference type="GO" id="GO:0016020">
    <property type="term" value="C:membrane"/>
    <property type="evidence" value="ECO:0007669"/>
    <property type="project" value="UniProtKB-SubCell"/>
</dbReference>
<dbReference type="InterPro" id="IPR052185">
    <property type="entry name" value="IPC_Synthase-Related"/>
</dbReference>
<dbReference type="PANTHER" id="PTHR31310:SF7">
    <property type="entry name" value="PA-PHOSPHATASE RELATED-FAMILY PROTEIN DDB_G0268928"/>
    <property type="match status" value="1"/>
</dbReference>
<feature type="transmembrane region" description="Helical" evidence="6">
    <location>
        <begin position="107"/>
        <end position="125"/>
    </location>
</feature>
<dbReference type="AlphaFoldDB" id="A0A420XJS6"/>
<dbReference type="InterPro" id="IPR004255">
    <property type="entry name" value="O-acyltransferase_WSD1_N"/>
</dbReference>
<evidence type="ECO:0000256" key="6">
    <source>
        <dbReference type="SAM" id="Phobius"/>
    </source>
</evidence>
<sequence length="665" mass="71079">MAPVTRPPWRRELALGLAVFAVYSVVSGLDWSGRRQTAEDHAHRLRRLEHALHLDPERALNSWLAPHSTLRVLANYEYATTYVISSFALLFWLWWRRPETYRWARTSFVVLNLLGVACFALWPLMPPRLLPGSGIVDTVRLGRTWGSWGSPLVSHANELAAMPSLHLAWAMWVSAVLALIAGGRRTQVLSALHVLLTLFVILATGNHFLLDAVAGAVLVWLSTSLTAPDRVAAPDLFFLRVETPAAPQHVGGVVLLDTSERPAPTLEQVRGVVRSALPALPRFRQRLTTDSAWRRPRWVEDATLELDRHVELRTVEGEQGFLDLVGELAGSALPRDRPLWRVVLVHGLAPDRAALVLLVHHVVADGIGVVAQARLLLEPPPGPAAAPGRDRRPGMLARAGATVVGLAQLATDGRPRLQLPGGGPSRAFATVVVPMEQVRRTARAHGARVTDVLLSAVAGGLSRAGVGEVGELRAAVPLMVRRPGAEGNATSAVMVDVPLGPQPEDHRLRQVAARTGRLRTPTRALASRFVQQRVGALLPARAHAAFARAVYGPGFLQAVVSNMPGADERLALAGAPLLAAFPLVPLAPGTAVGVGALGWDGDFCIGVGTDPGAVDAGALAAGVAAVLDELAAQAEGDQASASTSRARTAGSWSESPKRSWSWPMR</sequence>
<dbReference type="Pfam" id="PF14378">
    <property type="entry name" value="PAP2_3"/>
    <property type="match status" value="1"/>
</dbReference>
<evidence type="ECO:0000259" key="8">
    <source>
        <dbReference type="Pfam" id="PF06974"/>
    </source>
</evidence>
<keyword evidence="3 6" id="KW-1133">Transmembrane helix</keyword>
<gene>
    <name evidence="10" type="ORF">CLV35_3891</name>
</gene>
<feature type="domain" description="Inositolphosphotransferase Aur1/Ipt1" evidence="9">
    <location>
        <begin position="44"/>
        <end position="223"/>
    </location>
</feature>
<evidence type="ECO:0000259" key="9">
    <source>
        <dbReference type="Pfam" id="PF14378"/>
    </source>
</evidence>
<dbReference type="GO" id="GO:0004144">
    <property type="term" value="F:diacylglycerol O-acyltransferase activity"/>
    <property type="evidence" value="ECO:0007669"/>
    <property type="project" value="InterPro"/>
</dbReference>
<dbReference type="InParanoid" id="A0A420XJS6"/>
<evidence type="ECO:0000256" key="2">
    <source>
        <dbReference type="ARBA" id="ARBA00022692"/>
    </source>
</evidence>
<dbReference type="OrthoDB" id="3212043at2"/>
<name>A0A420XJS6_9ACTN</name>
<feature type="region of interest" description="Disordered" evidence="5">
    <location>
        <begin position="634"/>
        <end position="665"/>
    </location>
</feature>
<feature type="domain" description="O-acyltransferase WSD1 C-terminal" evidence="8">
    <location>
        <begin position="487"/>
        <end position="630"/>
    </location>
</feature>
<comment type="caution">
    <text evidence="10">The sequence shown here is derived from an EMBL/GenBank/DDBJ whole genome shotgun (WGS) entry which is preliminary data.</text>
</comment>
<evidence type="ECO:0000256" key="1">
    <source>
        <dbReference type="ARBA" id="ARBA00004141"/>
    </source>
</evidence>